<dbReference type="InterPro" id="IPR016119">
    <property type="entry name" value="Br/Cl_peroxidase_C"/>
</dbReference>
<dbReference type="PANTHER" id="PTHR34599">
    <property type="entry name" value="PEROXIDASE-RELATED"/>
    <property type="match status" value="1"/>
</dbReference>
<dbReference type="InterPro" id="IPR036938">
    <property type="entry name" value="PAP2/HPO_sf"/>
</dbReference>
<protein>
    <submittedName>
        <fullName evidence="1">Uncharacterized protein</fullName>
    </submittedName>
</protein>
<organism evidence="1">
    <name type="scientific">uncultured Rubrobacteraceae bacterium</name>
    <dbReference type="NCBI Taxonomy" id="349277"/>
    <lineage>
        <taxon>Bacteria</taxon>
        <taxon>Bacillati</taxon>
        <taxon>Actinomycetota</taxon>
        <taxon>Rubrobacteria</taxon>
        <taxon>Rubrobacterales</taxon>
        <taxon>Rubrobacteraceae</taxon>
        <taxon>environmental samples</taxon>
    </lineage>
</organism>
<dbReference type="PANTHER" id="PTHR34599:SF1">
    <property type="entry name" value="PHOSPHATIDIC ACID PHOSPHATASE TYPE 2_HALOPEROXIDASE DOMAIN-CONTAINING PROTEIN"/>
    <property type="match status" value="1"/>
</dbReference>
<accession>A0A6J4P652</accession>
<evidence type="ECO:0000313" key="1">
    <source>
        <dbReference type="EMBL" id="CAA9407338.1"/>
    </source>
</evidence>
<proteinExistence type="predicted"/>
<dbReference type="GO" id="GO:0004601">
    <property type="term" value="F:peroxidase activity"/>
    <property type="evidence" value="ECO:0007669"/>
    <property type="project" value="InterPro"/>
</dbReference>
<dbReference type="CDD" id="cd03398">
    <property type="entry name" value="PAP2_haloperoxidase"/>
    <property type="match status" value="1"/>
</dbReference>
<dbReference type="AlphaFoldDB" id="A0A6J4P652"/>
<name>A0A6J4P652_9ACTN</name>
<sequence>MGSVPPDPDFEHRTADETVIGTYWGYDGASGLGTPPRLYNQIVREVAVAKGNTPEQNARLFALVNVAMADAGILAWDQKYIHDLWRPVLGVREHDQSMGPAAEGNNDMDDECQPDWLPLGAPNTNVIGKNTTPPFPAYPSGHATFGAAAFHITRLFYDPNVGDQDPDTLFDGLVFVSDEYDGFNKDNKGTVRPRHVRDFPDGLWRMIEENGRSRVYLGVHWVFDAFAVDSDGALDLGQNVGGVPLGLKIAKDIFGDGMKKSTVPPRT</sequence>
<gene>
    <name evidence="1" type="ORF">AVDCRST_MAG03-1613</name>
</gene>
<reference evidence="1" key="1">
    <citation type="submission" date="2020-02" db="EMBL/GenBank/DDBJ databases">
        <authorList>
            <person name="Meier V. D."/>
        </authorList>
    </citation>
    <scope>NUCLEOTIDE SEQUENCE</scope>
    <source>
        <strain evidence="1">AVDCRST_MAG03</strain>
    </source>
</reference>
<dbReference type="Gene3D" id="1.10.606.10">
    <property type="entry name" value="Vanadium-containing Chloroperoxidase, domain 2"/>
    <property type="match status" value="1"/>
</dbReference>
<dbReference type="EMBL" id="CADCUT010000105">
    <property type="protein sequence ID" value="CAA9407338.1"/>
    <property type="molecule type" value="Genomic_DNA"/>
</dbReference>
<dbReference type="SUPFAM" id="SSF48317">
    <property type="entry name" value="Acid phosphatase/Vanadium-dependent haloperoxidase"/>
    <property type="match status" value="1"/>
</dbReference>
<dbReference type="InterPro" id="IPR052559">
    <property type="entry name" value="V-haloperoxidase"/>
</dbReference>